<keyword evidence="4" id="KW-1185">Reference proteome</keyword>
<reference evidence="4" key="1">
    <citation type="submission" date="2017-06" db="EMBL/GenBank/DDBJ databases">
        <title>Genome analysis of Fimbriiglobus ruber SP5, the first member of the order Planctomycetales with confirmed chitinolytic capability.</title>
        <authorList>
            <person name="Ravin N.V."/>
            <person name="Rakitin A.L."/>
            <person name="Ivanova A.A."/>
            <person name="Beletsky A.V."/>
            <person name="Kulichevskaya I.S."/>
            <person name="Mardanov A.V."/>
            <person name="Dedysh S.N."/>
        </authorList>
    </citation>
    <scope>NUCLEOTIDE SEQUENCE [LARGE SCALE GENOMIC DNA]</scope>
    <source>
        <strain evidence="4">SP5</strain>
    </source>
</reference>
<dbReference type="PANTHER" id="PTHR43143:SF1">
    <property type="entry name" value="SERINE_THREONINE-PROTEIN PHOSPHATASE CPPED1"/>
    <property type="match status" value="1"/>
</dbReference>
<dbReference type="SUPFAM" id="SSF56300">
    <property type="entry name" value="Metallo-dependent phosphatases"/>
    <property type="match status" value="1"/>
</dbReference>
<gene>
    <name evidence="3" type="ORF">FRUB_07330</name>
</gene>
<dbReference type="AlphaFoldDB" id="A0A225D9D0"/>
<name>A0A225D9D0_9BACT</name>
<dbReference type="PROSITE" id="PS51318">
    <property type="entry name" value="TAT"/>
    <property type="match status" value="1"/>
</dbReference>
<dbReference type="EMBL" id="NIDE01000014">
    <property type="protein sequence ID" value="OWK38210.1"/>
    <property type="molecule type" value="Genomic_DNA"/>
</dbReference>
<comment type="caution">
    <text evidence="3">The sequence shown here is derived from an EMBL/GenBank/DDBJ whole genome shotgun (WGS) entry which is preliminary data.</text>
</comment>
<accession>A0A225D9D0</accession>
<dbReference type="Gene3D" id="3.60.21.10">
    <property type="match status" value="1"/>
</dbReference>
<dbReference type="OrthoDB" id="211986at2"/>
<feature type="compositionally biased region" description="Basic and acidic residues" evidence="1">
    <location>
        <begin position="324"/>
        <end position="334"/>
    </location>
</feature>
<evidence type="ECO:0000313" key="3">
    <source>
        <dbReference type="EMBL" id="OWK38210.1"/>
    </source>
</evidence>
<dbReference type="InterPro" id="IPR029052">
    <property type="entry name" value="Metallo-depent_PP-like"/>
</dbReference>
<evidence type="ECO:0000313" key="4">
    <source>
        <dbReference type="Proteomes" id="UP000214646"/>
    </source>
</evidence>
<feature type="compositionally biased region" description="Basic and acidic residues" evidence="1">
    <location>
        <begin position="297"/>
        <end position="307"/>
    </location>
</feature>
<feature type="region of interest" description="Disordered" evidence="1">
    <location>
        <begin position="292"/>
        <end position="334"/>
    </location>
</feature>
<dbReference type="InterPro" id="IPR006311">
    <property type="entry name" value="TAT_signal"/>
</dbReference>
<evidence type="ECO:0000256" key="1">
    <source>
        <dbReference type="SAM" id="MobiDB-lite"/>
    </source>
</evidence>
<dbReference type="Pfam" id="PF00149">
    <property type="entry name" value="Metallophos"/>
    <property type="match status" value="1"/>
</dbReference>
<dbReference type="GO" id="GO:0016787">
    <property type="term" value="F:hydrolase activity"/>
    <property type="evidence" value="ECO:0007669"/>
    <property type="project" value="InterPro"/>
</dbReference>
<sequence>MTRRELLKSLGVAGAAPALFGGTFAIPASADGGGKPVRFGVISDLHHQQFGDKQVEIARLREFVDAAAEMNVDFVIQCGDLCPPLKSDPLLAEWNRFKGPKYHVLGNHDMDHGSKKEFMAFWGMEQRHYAFDVGGYHFVVMDRNCVKKADGTIVDYDRGNWYRLPASSKSFSDAEQLDWLKKDLAKATNPVIVFMHQPVYLTDDLNEMGNWREILEAFDTANYNATKSGGRGKVAAVFMGHDHDDRYGTRNGVHYFLLNSATYAYTSKGADFYRDSLYAFVTLSPDGSLSLAGKSSAHRDKASDAVKARIPPRISDQTVQVAPKSEKYSRPPLK</sequence>
<dbReference type="Proteomes" id="UP000214646">
    <property type="component" value="Unassembled WGS sequence"/>
</dbReference>
<protein>
    <recommendedName>
        <fullName evidence="2">Calcineurin-like phosphoesterase domain-containing protein</fullName>
    </recommendedName>
</protein>
<dbReference type="InterPro" id="IPR051918">
    <property type="entry name" value="STPP_CPPED1"/>
</dbReference>
<dbReference type="RefSeq" id="WP_088258057.1">
    <property type="nucleotide sequence ID" value="NZ_NIDE01000014.1"/>
</dbReference>
<organism evidence="3 4">
    <name type="scientific">Fimbriiglobus ruber</name>
    <dbReference type="NCBI Taxonomy" id="1908690"/>
    <lineage>
        <taxon>Bacteria</taxon>
        <taxon>Pseudomonadati</taxon>
        <taxon>Planctomycetota</taxon>
        <taxon>Planctomycetia</taxon>
        <taxon>Gemmatales</taxon>
        <taxon>Gemmataceae</taxon>
        <taxon>Fimbriiglobus</taxon>
    </lineage>
</organism>
<evidence type="ECO:0000259" key="2">
    <source>
        <dbReference type="Pfam" id="PF00149"/>
    </source>
</evidence>
<proteinExistence type="predicted"/>
<dbReference type="PANTHER" id="PTHR43143">
    <property type="entry name" value="METALLOPHOSPHOESTERASE, CALCINEURIN SUPERFAMILY"/>
    <property type="match status" value="1"/>
</dbReference>
<feature type="domain" description="Calcineurin-like phosphoesterase" evidence="2">
    <location>
        <begin position="38"/>
        <end position="244"/>
    </location>
</feature>
<dbReference type="InterPro" id="IPR004843">
    <property type="entry name" value="Calcineurin-like_PHP"/>
</dbReference>